<dbReference type="Pfam" id="PF16250">
    <property type="entry name" value="DUF4907"/>
    <property type="match status" value="1"/>
</dbReference>
<evidence type="ECO:0000313" key="1">
    <source>
        <dbReference type="EMBL" id="REC71275.1"/>
    </source>
</evidence>
<protein>
    <recommendedName>
        <fullName evidence="3">DUF4907 domain-containing protein</fullName>
    </recommendedName>
</protein>
<proteinExistence type="predicted"/>
<dbReference type="InterPro" id="IPR032593">
    <property type="entry name" value="DUF4907"/>
</dbReference>
<gene>
    <name evidence="1" type="ORF">DRF58_07005</name>
</gene>
<sequence>MTSGFSTQQKLIMMMTRPFWKLLFLIGLISISCQKKDNNLDIKITKQTTGFGYQIIKNKKTFINQPYIPAIPGEQTFKDSLQARKTAELVIKKIGNSSFPRISVNELDSMKIEYEIQKFQ</sequence>
<keyword evidence="2" id="KW-1185">Reference proteome</keyword>
<evidence type="ECO:0008006" key="3">
    <source>
        <dbReference type="Google" id="ProtNLM"/>
    </source>
</evidence>
<name>A0A3D9CZS4_9FLAO</name>
<dbReference type="EMBL" id="QNUG01000011">
    <property type="protein sequence ID" value="REC71275.1"/>
    <property type="molecule type" value="Genomic_DNA"/>
</dbReference>
<organism evidence="1 2">
    <name type="scientific">Epilithonimonas hispanica</name>
    <dbReference type="NCBI Taxonomy" id="358687"/>
    <lineage>
        <taxon>Bacteria</taxon>
        <taxon>Pseudomonadati</taxon>
        <taxon>Bacteroidota</taxon>
        <taxon>Flavobacteriia</taxon>
        <taxon>Flavobacteriales</taxon>
        <taxon>Weeksellaceae</taxon>
        <taxon>Chryseobacterium group</taxon>
        <taxon>Epilithonimonas</taxon>
    </lineage>
</organism>
<dbReference type="Proteomes" id="UP000256326">
    <property type="component" value="Unassembled WGS sequence"/>
</dbReference>
<reference evidence="1 2" key="1">
    <citation type="journal article" date="2006" name="Int. J. Syst. Evol. Microbiol.">
        <title>Chryseobacterium hispanicum sp. nov., isolated from the drinking water distribution system of Sevilla, Spain.</title>
        <authorList>
            <person name="Gallego V."/>
            <person name="Garcia M.T."/>
            <person name="Ventosa A."/>
        </authorList>
    </citation>
    <scope>NUCLEOTIDE SEQUENCE [LARGE SCALE GENOMIC DNA]</scope>
    <source>
        <strain evidence="1 2">KCTC 22104</strain>
    </source>
</reference>
<dbReference type="AlphaFoldDB" id="A0A3D9CZS4"/>
<accession>A0A3D9CZS4</accession>
<evidence type="ECO:0000313" key="2">
    <source>
        <dbReference type="Proteomes" id="UP000256326"/>
    </source>
</evidence>
<comment type="caution">
    <text evidence="1">The sequence shown here is derived from an EMBL/GenBank/DDBJ whole genome shotgun (WGS) entry which is preliminary data.</text>
</comment>